<keyword evidence="2 6" id="KW-0812">Transmembrane</keyword>
<accession>A0ABV0PZ72</accession>
<feature type="domain" description="ABC-2 type transporter transmembrane" evidence="7">
    <location>
        <begin position="137"/>
        <end position="334"/>
    </location>
</feature>
<keyword evidence="9" id="KW-1185">Reference proteome</keyword>
<proteinExistence type="predicted"/>
<evidence type="ECO:0000313" key="8">
    <source>
        <dbReference type="EMBL" id="MEQ2188821.1"/>
    </source>
</evidence>
<dbReference type="PANTHER" id="PTHR19229:SF34">
    <property type="entry name" value="PHOSPHOLIPID-TRANSPORTING ATPASE ABCA1"/>
    <property type="match status" value="1"/>
</dbReference>
<gene>
    <name evidence="8" type="ORF">GOODEAATRI_018798</name>
</gene>
<sequence length="447" mass="50013">CVNLDKLEPVANEERLVNKSMGLLDNQKFWAGIVFPDISHGNSTDLPPNVNYKIRMDIDNVERTNKIKDGYWDPGPRADPFEDLRYVWGGFSYLQDVVEQGIIRAITGTKEKTGIYIQQMPYPCYVDDIFLRVMSRSMPLFMTLAWMYSVAIIIKGVVYEKEARLKETMRIMGLNNGTLWLSWFISSLIPLLISAGLLMGNLLPYSDSGVVFLFLGSFGVVTIMQCFLISTLFSRANLAAACGGIIYFTLYLPYVLCVAWQDYVGFGAKLVVSLLSPVAFGFGCEYFALFEEQGVGIQWSNLLASPLEEDSYNLTTSICLMLFDAVLYGIMTWYIEAVFPARTIILSTHHMDEADILGDRIAIISHGKLCCVGSSLFLKTHLGTGYYLTLVKRDYDLSLQSCRNSASTVSYMKKTEKEDSVSDSSSDAGLGSEPESETTTIGRNWQL</sequence>
<dbReference type="PANTHER" id="PTHR19229">
    <property type="entry name" value="ATP-BINDING CASSETTE TRANSPORTER SUBFAMILY A ABCA"/>
    <property type="match status" value="1"/>
</dbReference>
<dbReference type="InterPro" id="IPR026082">
    <property type="entry name" value="ABCA"/>
</dbReference>
<protein>
    <recommendedName>
        <fullName evidence="7">ABC-2 type transporter transmembrane domain-containing protein</fullName>
    </recommendedName>
</protein>
<evidence type="ECO:0000256" key="4">
    <source>
        <dbReference type="ARBA" id="ARBA00023136"/>
    </source>
</evidence>
<dbReference type="Pfam" id="PF12698">
    <property type="entry name" value="ABC2_membrane_3"/>
    <property type="match status" value="1"/>
</dbReference>
<evidence type="ECO:0000256" key="3">
    <source>
        <dbReference type="ARBA" id="ARBA00022989"/>
    </source>
</evidence>
<dbReference type="InterPro" id="IPR013525">
    <property type="entry name" value="ABC2_TM"/>
</dbReference>
<evidence type="ECO:0000256" key="5">
    <source>
        <dbReference type="SAM" id="MobiDB-lite"/>
    </source>
</evidence>
<evidence type="ECO:0000256" key="2">
    <source>
        <dbReference type="ARBA" id="ARBA00022692"/>
    </source>
</evidence>
<dbReference type="EMBL" id="JAHRIO010091584">
    <property type="protein sequence ID" value="MEQ2188821.1"/>
    <property type="molecule type" value="Genomic_DNA"/>
</dbReference>
<dbReference type="InterPro" id="IPR027417">
    <property type="entry name" value="P-loop_NTPase"/>
</dbReference>
<keyword evidence="3 6" id="KW-1133">Transmembrane helix</keyword>
<evidence type="ECO:0000259" key="7">
    <source>
        <dbReference type="Pfam" id="PF12698"/>
    </source>
</evidence>
<feature type="compositionally biased region" description="Polar residues" evidence="5">
    <location>
        <begin position="437"/>
        <end position="447"/>
    </location>
</feature>
<evidence type="ECO:0000313" key="9">
    <source>
        <dbReference type="Proteomes" id="UP001476798"/>
    </source>
</evidence>
<feature type="transmembrane region" description="Helical" evidence="6">
    <location>
        <begin position="210"/>
        <end position="232"/>
    </location>
</feature>
<dbReference type="SUPFAM" id="SSF52540">
    <property type="entry name" value="P-loop containing nucleoside triphosphate hydrolases"/>
    <property type="match status" value="1"/>
</dbReference>
<dbReference type="Proteomes" id="UP001476798">
    <property type="component" value="Unassembled WGS sequence"/>
</dbReference>
<organism evidence="8 9">
    <name type="scientific">Goodea atripinnis</name>
    <dbReference type="NCBI Taxonomy" id="208336"/>
    <lineage>
        <taxon>Eukaryota</taxon>
        <taxon>Metazoa</taxon>
        <taxon>Chordata</taxon>
        <taxon>Craniata</taxon>
        <taxon>Vertebrata</taxon>
        <taxon>Euteleostomi</taxon>
        <taxon>Actinopterygii</taxon>
        <taxon>Neopterygii</taxon>
        <taxon>Teleostei</taxon>
        <taxon>Neoteleostei</taxon>
        <taxon>Acanthomorphata</taxon>
        <taxon>Ovalentaria</taxon>
        <taxon>Atherinomorphae</taxon>
        <taxon>Cyprinodontiformes</taxon>
        <taxon>Goodeidae</taxon>
        <taxon>Goodea</taxon>
    </lineage>
</organism>
<name>A0ABV0PZ72_9TELE</name>
<feature type="transmembrane region" description="Helical" evidence="6">
    <location>
        <begin position="312"/>
        <end position="335"/>
    </location>
</feature>
<evidence type="ECO:0000256" key="1">
    <source>
        <dbReference type="ARBA" id="ARBA00004141"/>
    </source>
</evidence>
<comment type="caution">
    <text evidence="8">The sequence shown here is derived from an EMBL/GenBank/DDBJ whole genome shotgun (WGS) entry which is preliminary data.</text>
</comment>
<comment type="subcellular location">
    <subcellularLocation>
        <location evidence="1">Membrane</location>
        <topology evidence="1">Multi-pass membrane protein</topology>
    </subcellularLocation>
</comment>
<feature type="transmembrane region" description="Helical" evidence="6">
    <location>
        <begin position="140"/>
        <end position="159"/>
    </location>
</feature>
<evidence type="ECO:0000256" key="6">
    <source>
        <dbReference type="SAM" id="Phobius"/>
    </source>
</evidence>
<keyword evidence="4 6" id="KW-0472">Membrane</keyword>
<feature type="non-terminal residue" evidence="8">
    <location>
        <position position="1"/>
    </location>
</feature>
<feature type="transmembrane region" description="Helical" evidence="6">
    <location>
        <begin position="179"/>
        <end position="198"/>
    </location>
</feature>
<feature type="transmembrane region" description="Helical" evidence="6">
    <location>
        <begin position="238"/>
        <end position="258"/>
    </location>
</feature>
<feature type="region of interest" description="Disordered" evidence="5">
    <location>
        <begin position="416"/>
        <end position="447"/>
    </location>
</feature>
<reference evidence="8 9" key="1">
    <citation type="submission" date="2021-06" db="EMBL/GenBank/DDBJ databases">
        <authorList>
            <person name="Palmer J.M."/>
        </authorList>
    </citation>
    <scope>NUCLEOTIDE SEQUENCE [LARGE SCALE GENOMIC DNA]</scope>
    <source>
        <strain evidence="8 9">GA_2019</strain>
        <tissue evidence="8">Muscle</tissue>
    </source>
</reference>